<organism evidence="1 2">
    <name type="scientific">Chitinophaga flava</name>
    <dbReference type="NCBI Taxonomy" id="2259036"/>
    <lineage>
        <taxon>Bacteria</taxon>
        <taxon>Pseudomonadati</taxon>
        <taxon>Bacteroidota</taxon>
        <taxon>Chitinophagia</taxon>
        <taxon>Chitinophagales</taxon>
        <taxon>Chitinophagaceae</taxon>
        <taxon>Chitinophaga</taxon>
    </lineage>
</organism>
<evidence type="ECO:0000313" key="1">
    <source>
        <dbReference type="EMBL" id="RBL89082.1"/>
    </source>
</evidence>
<reference evidence="1 2" key="1">
    <citation type="submission" date="2018-05" db="EMBL/GenBank/DDBJ databases">
        <title>Chitinophaga sp. K3CV102501T nov., isolated from isolated from a monsoon evergreen broad-leaved forest soil.</title>
        <authorList>
            <person name="Lv Y."/>
        </authorList>
    </citation>
    <scope>NUCLEOTIDE SEQUENCE [LARGE SCALE GENOMIC DNA]</scope>
    <source>
        <strain evidence="1 2">GDMCC 1.1325</strain>
    </source>
</reference>
<evidence type="ECO:0000313" key="2">
    <source>
        <dbReference type="Proteomes" id="UP000253410"/>
    </source>
</evidence>
<sequence>MSGYIYIYGVNQEQFLTNTSDKFAAIKEKYQGQTMPLTAGELKEIYYAETSKLGKVEAAKSGLTSFFFGEYQYLGEMAYYFLCGFDWKNGNIMNEFNFQTGGQYIFSNDQLLGIAEWYVALSATANQEKVVDVQYQKPASYIINEYYHGKKGYDEYPAGPVFFYMNMKGILEDLRDDVRNSGFDYFFFTSSPK</sequence>
<protein>
    <submittedName>
        <fullName evidence="1">Uncharacterized protein</fullName>
    </submittedName>
</protein>
<accession>A0A365XRV9</accession>
<keyword evidence="2" id="KW-1185">Reference proteome</keyword>
<proteinExistence type="predicted"/>
<dbReference type="EMBL" id="QFFJ01000002">
    <property type="protein sequence ID" value="RBL89082.1"/>
    <property type="molecule type" value="Genomic_DNA"/>
</dbReference>
<dbReference type="Proteomes" id="UP000253410">
    <property type="component" value="Unassembled WGS sequence"/>
</dbReference>
<gene>
    <name evidence="1" type="ORF">DF182_21325</name>
</gene>
<comment type="caution">
    <text evidence="1">The sequence shown here is derived from an EMBL/GenBank/DDBJ whole genome shotgun (WGS) entry which is preliminary data.</text>
</comment>
<name>A0A365XRV9_9BACT</name>
<dbReference type="RefSeq" id="WP_113617826.1">
    <property type="nucleotide sequence ID" value="NZ_QFFJ01000002.1"/>
</dbReference>
<dbReference type="OrthoDB" id="683576at2"/>
<dbReference type="AlphaFoldDB" id="A0A365XRV9"/>